<proteinExistence type="predicted"/>
<dbReference type="InterPro" id="IPR006461">
    <property type="entry name" value="PLAC_motif_containing"/>
</dbReference>
<dbReference type="NCBIfam" id="TIGR01571">
    <property type="entry name" value="A_thal_Cys_rich"/>
    <property type="match status" value="1"/>
</dbReference>
<evidence type="ECO:0008006" key="4">
    <source>
        <dbReference type="Google" id="ProtNLM"/>
    </source>
</evidence>
<accession>A0A6G0XDU1</accession>
<organism evidence="2 3">
    <name type="scientific">Aphanomyces euteiches</name>
    <dbReference type="NCBI Taxonomy" id="100861"/>
    <lineage>
        <taxon>Eukaryota</taxon>
        <taxon>Sar</taxon>
        <taxon>Stramenopiles</taxon>
        <taxon>Oomycota</taxon>
        <taxon>Saprolegniomycetes</taxon>
        <taxon>Saprolegniales</taxon>
        <taxon>Verrucalvaceae</taxon>
        <taxon>Aphanomyces</taxon>
    </lineage>
</organism>
<dbReference type="Pfam" id="PF04749">
    <property type="entry name" value="PLAC8"/>
    <property type="match status" value="1"/>
</dbReference>
<dbReference type="EMBL" id="VJMJ01000079">
    <property type="protein sequence ID" value="KAF0738218.1"/>
    <property type="molecule type" value="Genomic_DNA"/>
</dbReference>
<dbReference type="VEuPathDB" id="FungiDB:AeMF1_020525"/>
<keyword evidence="1" id="KW-1133">Transmembrane helix</keyword>
<evidence type="ECO:0000313" key="3">
    <source>
        <dbReference type="Proteomes" id="UP000481153"/>
    </source>
</evidence>
<protein>
    <recommendedName>
        <fullName evidence="4">PLAC8 family protein</fullName>
    </recommendedName>
</protein>
<gene>
    <name evidence="2" type="ORF">Ae201684_006193</name>
</gene>
<reference evidence="2 3" key="1">
    <citation type="submission" date="2019-07" db="EMBL/GenBank/DDBJ databases">
        <title>Genomics analysis of Aphanomyces spp. identifies a new class of oomycete effector associated with host adaptation.</title>
        <authorList>
            <person name="Gaulin E."/>
        </authorList>
    </citation>
    <scope>NUCLEOTIDE SEQUENCE [LARGE SCALE GENOMIC DNA]</scope>
    <source>
        <strain evidence="2 3">ATCC 201684</strain>
    </source>
</reference>
<evidence type="ECO:0000313" key="2">
    <source>
        <dbReference type="EMBL" id="KAF0738218.1"/>
    </source>
</evidence>
<comment type="caution">
    <text evidence="2">The sequence shown here is derived from an EMBL/GenBank/DDBJ whole genome shotgun (WGS) entry which is preliminary data.</text>
</comment>
<keyword evidence="1" id="KW-0812">Transmembrane</keyword>
<dbReference type="PANTHER" id="PTHR15907">
    <property type="entry name" value="DUF614 FAMILY PROTEIN-RELATED"/>
    <property type="match status" value="1"/>
</dbReference>
<feature type="transmembrane region" description="Helical" evidence="1">
    <location>
        <begin position="38"/>
        <end position="59"/>
    </location>
</feature>
<keyword evidence="3" id="KW-1185">Reference proteome</keyword>
<sequence length="194" mass="20775">MSKPEDDQVELAMPVAVSFVASEVPRLTDTNGILLGQWSIGFCSCFSSIFPNCCMAFWCPCISSGQTMARIGSSGMTYMVLYGVLYLFSAGFATSSISIWTMWLSLSGGDAINSGGSWSAYFQPCLVVLAAIVLTVARGTVRARFEIPGNGFGDCLCSCCCSCCVIAQMATHVEAYTPGQCDFHFKDTLPAYKA</sequence>
<feature type="transmembrane region" description="Helical" evidence="1">
    <location>
        <begin position="118"/>
        <end position="137"/>
    </location>
</feature>
<evidence type="ECO:0000256" key="1">
    <source>
        <dbReference type="SAM" id="Phobius"/>
    </source>
</evidence>
<name>A0A6G0XDU1_9STRA</name>
<dbReference type="AlphaFoldDB" id="A0A6G0XDU1"/>
<keyword evidence="1" id="KW-0472">Membrane</keyword>
<feature type="transmembrane region" description="Helical" evidence="1">
    <location>
        <begin position="80"/>
        <end position="106"/>
    </location>
</feature>
<dbReference type="Proteomes" id="UP000481153">
    <property type="component" value="Unassembled WGS sequence"/>
</dbReference>